<evidence type="ECO:0000313" key="3">
    <source>
        <dbReference type="Proteomes" id="UP000027583"/>
    </source>
</evidence>
<name>A0A060QHB1_9PROT</name>
<dbReference type="Proteomes" id="UP000027583">
    <property type="component" value="Unassembled WGS sequence"/>
</dbReference>
<reference evidence="2 3" key="2">
    <citation type="journal article" date="2014" name="PLoS ONE">
        <title>Evolution of mitochondria reconstructed from the energy metabolism of living bacteria.</title>
        <authorList>
            <person name="Degli Esposti M."/>
            <person name="Chouaia B."/>
            <person name="Comandatore F."/>
            <person name="Crotti E."/>
            <person name="Sassera D."/>
            <person name="Lievens P.M."/>
            <person name="Daffonchio D."/>
            <person name="Bandi C."/>
        </authorList>
    </citation>
    <scope>NUCLEOTIDE SEQUENCE [LARGE SCALE GENOMIC DNA]</scope>
    <source>
        <strain evidence="2 3">SF2.1</strain>
    </source>
</reference>
<feature type="region of interest" description="Disordered" evidence="1">
    <location>
        <begin position="594"/>
        <end position="622"/>
    </location>
</feature>
<feature type="region of interest" description="Disordered" evidence="1">
    <location>
        <begin position="86"/>
        <end position="125"/>
    </location>
</feature>
<feature type="compositionally biased region" description="Polar residues" evidence="1">
    <location>
        <begin position="18"/>
        <end position="32"/>
    </location>
</feature>
<sequence>MRVRERQGRSVASDKASRSNLPGNAPQLTSGAAVSGAPLPSPQSFRSQLSSVTQPQKAVSNTLTAPTDKWSDVVSGASLAVAGGLSGSTSLANAPPDILPTLSSKGQRTSSGKKEEGSINNEAVSNQSSVAVMQGGYFLASSQALAPSDMGSASTSGQSNMRAFANGSSSNGSDILSHAAPFASVQAPSESAILQNADISLQRHSPALSGQSDTFAALAQPVSAGATPLTNLFIGDATQQPTTPDTTFGRSALTILQGSSTPAIGAYVGPVSPSGASASTGRDDGRLSSLPTINTSAAFDPAAAITQTGGTWPAKRSAAVISGTGGGSSYLTDGTLAKGWVVTTLPDNSQTNTPTSPIINQATVQQSERQAHFGSLSDSAGKPAASVTPPQSGAADEPNYESDWSGVVALGGATGRTEGEGASSKGDNPPEDHSEAKAATPLLVAQLADAIGGLHNDFGSMVLNGQREDGQQKASSPVERATWDTTTNQGDQTQTASSSTTTLTMTLQTTDTSPIQLSLEGQNGIATRIILQSDDDSTAESLSKTRHDLIASLHSAGIDTTSIRIDIVSSMSGGSNAQTHDHHAQNGMNLLMQGQNFAGGGQNSNPGYRQQESRLGTSEPDNIGDTGVTLRASESALATNGRVNITA</sequence>
<organism evidence="2 3">
    <name type="scientific">Asaia bogorensis</name>
    <dbReference type="NCBI Taxonomy" id="91915"/>
    <lineage>
        <taxon>Bacteria</taxon>
        <taxon>Pseudomonadati</taxon>
        <taxon>Pseudomonadota</taxon>
        <taxon>Alphaproteobacteria</taxon>
        <taxon>Acetobacterales</taxon>
        <taxon>Acetobacteraceae</taxon>
        <taxon>Asaia</taxon>
    </lineage>
</organism>
<dbReference type="EMBL" id="CBLX010000019">
    <property type="protein sequence ID" value="CDG40549.1"/>
    <property type="molecule type" value="Genomic_DNA"/>
</dbReference>
<accession>A0A060QHB1</accession>
<feature type="region of interest" description="Disordered" evidence="1">
    <location>
        <begin position="467"/>
        <end position="500"/>
    </location>
</feature>
<dbReference type="AlphaFoldDB" id="A0A060QHB1"/>
<evidence type="ECO:0000313" key="2">
    <source>
        <dbReference type="EMBL" id="CDG40549.1"/>
    </source>
</evidence>
<comment type="caution">
    <text evidence="2">The sequence shown here is derived from an EMBL/GenBank/DDBJ whole genome shotgun (WGS) entry which is preliminary data.</text>
</comment>
<protein>
    <submittedName>
        <fullName evidence="2">Uncharacterized protein</fullName>
    </submittedName>
</protein>
<feature type="compositionally biased region" description="Low complexity" evidence="1">
    <location>
        <begin position="483"/>
        <end position="500"/>
    </location>
</feature>
<feature type="compositionally biased region" description="Polar residues" evidence="1">
    <location>
        <begin position="42"/>
        <end position="64"/>
    </location>
</feature>
<feature type="region of interest" description="Disordered" evidence="1">
    <location>
        <begin position="1"/>
        <end position="64"/>
    </location>
</feature>
<reference evidence="2 3" key="1">
    <citation type="journal article" date="2014" name="Genome Biol. Evol.">
        <title>Acetic acid bacteria genomes reveal functional traits for adaptation to life in insect guts.</title>
        <authorList>
            <person name="Chouaia B."/>
            <person name="Gaiarsa S."/>
            <person name="Crotti E."/>
            <person name="Comandatore F."/>
            <person name="Degli Esposti M."/>
            <person name="Ricci I."/>
            <person name="Alma A."/>
            <person name="Favia G."/>
            <person name="Bandi C."/>
            <person name="Daffonchio D."/>
        </authorList>
    </citation>
    <scope>NUCLEOTIDE SEQUENCE [LARGE SCALE GENOMIC DNA]</scope>
    <source>
        <strain evidence="2 3">SF2.1</strain>
    </source>
</reference>
<feature type="compositionally biased region" description="Polar residues" evidence="1">
    <location>
        <begin position="603"/>
        <end position="620"/>
    </location>
</feature>
<gene>
    <name evidence="2" type="ORF">ASAP_2504</name>
</gene>
<evidence type="ECO:0000256" key="1">
    <source>
        <dbReference type="SAM" id="MobiDB-lite"/>
    </source>
</evidence>
<feature type="compositionally biased region" description="Polar residues" evidence="1">
    <location>
        <begin position="101"/>
        <end position="110"/>
    </location>
</feature>
<proteinExistence type="predicted"/>
<feature type="region of interest" description="Disordered" evidence="1">
    <location>
        <begin position="364"/>
        <end position="435"/>
    </location>
</feature>